<dbReference type="OrthoDB" id="9801622at2"/>
<feature type="transmembrane region" description="Helical" evidence="1">
    <location>
        <begin position="83"/>
        <end position="105"/>
    </location>
</feature>
<dbReference type="RefSeq" id="WP_044437195.1">
    <property type="nucleotide sequence ID" value="NZ_BJYZ01000070.1"/>
</dbReference>
<evidence type="ECO:0000313" key="4">
    <source>
        <dbReference type="Proteomes" id="UP000321523"/>
    </source>
</evidence>
<feature type="transmembrane region" description="Helical" evidence="1">
    <location>
        <begin position="21"/>
        <end position="42"/>
    </location>
</feature>
<feature type="transmembrane region" description="Helical" evidence="1">
    <location>
        <begin position="112"/>
        <end position="133"/>
    </location>
</feature>
<gene>
    <name evidence="3" type="ORF">SAE02_74100</name>
</gene>
<dbReference type="SUPFAM" id="SSF48317">
    <property type="entry name" value="Acid phosphatase/Vanadium-dependent haloperoxidase"/>
    <property type="match status" value="1"/>
</dbReference>
<organism evidence="3 4">
    <name type="scientific">Skermanella aerolata</name>
    <dbReference type="NCBI Taxonomy" id="393310"/>
    <lineage>
        <taxon>Bacteria</taxon>
        <taxon>Pseudomonadati</taxon>
        <taxon>Pseudomonadota</taxon>
        <taxon>Alphaproteobacteria</taxon>
        <taxon>Rhodospirillales</taxon>
        <taxon>Azospirillaceae</taxon>
        <taxon>Skermanella</taxon>
    </lineage>
</organism>
<dbReference type="Proteomes" id="UP000321523">
    <property type="component" value="Unassembled WGS sequence"/>
</dbReference>
<sequence length="248" mass="27042">MRITASSTRLTDLWSRLGRHEFALLTAVLAVAGGLLGFALLADEVREGDTRSFDHTVMLALRTTSDLSDPIGPPWVEEMARDLTSLGSVTVLTLVSVAVTGFLILHRRHGAAVLVLTAVFGGMLLSTLLKAGFERPRPDLVPHAVMVFTKSFPSGHAMLSAVIYLTLGALLARVQPDRRIKAYLLILAILLTVTIGISRVYLGVHWPTDVLAGWCVGATWAMLCWLTASWLQRRGHVERDIGEPGRLE</sequence>
<evidence type="ECO:0000313" key="3">
    <source>
        <dbReference type="EMBL" id="GEO43262.1"/>
    </source>
</evidence>
<reference evidence="3 4" key="1">
    <citation type="submission" date="2019-07" db="EMBL/GenBank/DDBJ databases">
        <title>Whole genome shotgun sequence of Skermanella aerolata NBRC 106429.</title>
        <authorList>
            <person name="Hosoyama A."/>
            <person name="Uohara A."/>
            <person name="Ohji S."/>
            <person name="Ichikawa N."/>
        </authorList>
    </citation>
    <scope>NUCLEOTIDE SEQUENCE [LARGE SCALE GENOMIC DNA]</scope>
    <source>
        <strain evidence="3 4">NBRC 106429</strain>
    </source>
</reference>
<dbReference type="PANTHER" id="PTHR14969">
    <property type="entry name" value="SPHINGOSINE-1-PHOSPHATE PHOSPHOHYDROLASE"/>
    <property type="match status" value="1"/>
</dbReference>
<name>A0A512E3F1_9PROT</name>
<proteinExistence type="predicted"/>
<feature type="transmembrane region" description="Helical" evidence="1">
    <location>
        <begin position="153"/>
        <end position="172"/>
    </location>
</feature>
<evidence type="ECO:0000259" key="2">
    <source>
        <dbReference type="SMART" id="SM00014"/>
    </source>
</evidence>
<feature type="transmembrane region" description="Helical" evidence="1">
    <location>
        <begin position="210"/>
        <end position="231"/>
    </location>
</feature>
<dbReference type="InterPro" id="IPR000326">
    <property type="entry name" value="PAP2/HPO"/>
</dbReference>
<evidence type="ECO:0000256" key="1">
    <source>
        <dbReference type="SAM" id="Phobius"/>
    </source>
</evidence>
<keyword evidence="4" id="KW-1185">Reference proteome</keyword>
<comment type="caution">
    <text evidence="3">The sequence shown here is derived from an EMBL/GenBank/DDBJ whole genome shotgun (WGS) entry which is preliminary data.</text>
</comment>
<accession>A0A512E3F1</accession>
<dbReference type="CDD" id="cd03392">
    <property type="entry name" value="PAP2_like_2"/>
    <property type="match status" value="1"/>
</dbReference>
<feature type="domain" description="Phosphatidic acid phosphatase type 2/haloperoxidase" evidence="2">
    <location>
        <begin position="111"/>
        <end position="225"/>
    </location>
</feature>
<dbReference type="PANTHER" id="PTHR14969:SF13">
    <property type="entry name" value="AT30094P"/>
    <property type="match status" value="1"/>
</dbReference>
<dbReference type="SMART" id="SM00014">
    <property type="entry name" value="acidPPc"/>
    <property type="match status" value="1"/>
</dbReference>
<feature type="transmembrane region" description="Helical" evidence="1">
    <location>
        <begin position="184"/>
        <end position="204"/>
    </location>
</feature>
<dbReference type="AlphaFoldDB" id="A0A512E3F1"/>
<dbReference type="InterPro" id="IPR036938">
    <property type="entry name" value="PAP2/HPO_sf"/>
</dbReference>
<protein>
    <submittedName>
        <fullName evidence="3">Phosphatase PAP2 family protein</fullName>
    </submittedName>
</protein>
<keyword evidence="1" id="KW-0812">Transmembrane</keyword>
<dbReference type="Pfam" id="PF01569">
    <property type="entry name" value="PAP2"/>
    <property type="match status" value="1"/>
</dbReference>
<keyword evidence="1" id="KW-0472">Membrane</keyword>
<keyword evidence="1" id="KW-1133">Transmembrane helix</keyword>
<dbReference type="Gene3D" id="1.20.144.10">
    <property type="entry name" value="Phosphatidic acid phosphatase type 2/haloperoxidase"/>
    <property type="match status" value="2"/>
</dbReference>
<dbReference type="EMBL" id="BJYZ01000070">
    <property type="protein sequence ID" value="GEO43262.1"/>
    <property type="molecule type" value="Genomic_DNA"/>
</dbReference>